<dbReference type="RefSeq" id="WP_119763238.1">
    <property type="nucleotide sequence ID" value="NZ_QYUJ01000014.1"/>
</dbReference>
<keyword evidence="2" id="KW-1185">Reference proteome</keyword>
<dbReference type="EMBL" id="QYUJ01000014">
    <property type="protein sequence ID" value="RJF71752.1"/>
    <property type="molecule type" value="Genomic_DNA"/>
</dbReference>
<reference evidence="1 2" key="1">
    <citation type="submission" date="2018-09" db="EMBL/GenBank/DDBJ databases">
        <authorList>
            <person name="Zhu H."/>
        </authorList>
    </citation>
    <scope>NUCLEOTIDE SEQUENCE [LARGE SCALE GENOMIC DNA]</scope>
    <source>
        <strain evidence="1 2">K2S05-167</strain>
    </source>
</reference>
<dbReference type="AlphaFoldDB" id="A0A418V6N0"/>
<dbReference type="Proteomes" id="UP000286287">
    <property type="component" value="Unassembled WGS sequence"/>
</dbReference>
<accession>A0A418V6N0</accession>
<protein>
    <submittedName>
        <fullName evidence="1">DUF2239 family protein</fullName>
    </submittedName>
</protein>
<comment type="caution">
    <text evidence="1">The sequence shown here is derived from an EMBL/GenBank/DDBJ whole genome shotgun (WGS) entry which is preliminary data.</text>
</comment>
<dbReference type="InterPro" id="IPR018715">
    <property type="entry name" value="DUF2239"/>
</dbReference>
<name>A0A418V6N0_9DEIO</name>
<sequence length="193" mass="21399">MTDSSTFTVFLGQQRLVTAPLRDTLSYLKQHLGSQARHQPLVIFNDQTGKVVDFNLQGTLEEVLEREAPLPKTGPGRPKLGVVSREVSLLPRHWDWLEAWPNGASAALRRLIDEARKADPVAERKRQATLPTDRFLTVMGGDLPGAEDASRALYSGDSATFRQIVQTWPEDIRHHVLHLSAGAFEESAAGEQP</sequence>
<dbReference type="Pfam" id="PF09998">
    <property type="entry name" value="DUF2239"/>
    <property type="match status" value="1"/>
</dbReference>
<organism evidence="1 2">
    <name type="scientific">Deinococcus cavernae</name>
    <dbReference type="NCBI Taxonomy" id="2320857"/>
    <lineage>
        <taxon>Bacteria</taxon>
        <taxon>Thermotogati</taxon>
        <taxon>Deinococcota</taxon>
        <taxon>Deinococci</taxon>
        <taxon>Deinococcales</taxon>
        <taxon>Deinococcaceae</taxon>
        <taxon>Deinococcus</taxon>
    </lineage>
</organism>
<proteinExistence type="predicted"/>
<evidence type="ECO:0000313" key="1">
    <source>
        <dbReference type="EMBL" id="RJF71752.1"/>
    </source>
</evidence>
<gene>
    <name evidence="1" type="ORF">D3875_09405</name>
</gene>
<dbReference type="OrthoDB" id="282960at2"/>
<evidence type="ECO:0000313" key="2">
    <source>
        <dbReference type="Proteomes" id="UP000286287"/>
    </source>
</evidence>